<dbReference type="AlphaFoldDB" id="A0A1J5PJ61"/>
<accession>A0A1J5PJ61</accession>
<evidence type="ECO:0000313" key="2">
    <source>
        <dbReference type="EMBL" id="OIQ71625.1"/>
    </source>
</evidence>
<dbReference type="EMBL" id="MLJW01003641">
    <property type="protein sequence ID" value="OIQ71625.1"/>
    <property type="molecule type" value="Genomic_DNA"/>
</dbReference>
<keyword evidence="1" id="KW-1133">Transmembrane helix</keyword>
<keyword evidence="1" id="KW-0472">Membrane</keyword>
<sequence>MQRLKIALFKIKCNANPKPGIGQFWIHLHRFFIKSACVVHLFQLFVAFPNGAIGIGIRLFVLKCLAINFYCLSIFLQVYQCISLIEISRGKIILY</sequence>
<reference evidence="2" key="1">
    <citation type="submission" date="2016-10" db="EMBL/GenBank/DDBJ databases">
        <title>Sequence of Gallionella enrichment culture.</title>
        <authorList>
            <person name="Poehlein A."/>
            <person name="Muehling M."/>
            <person name="Daniel R."/>
        </authorList>
    </citation>
    <scope>NUCLEOTIDE SEQUENCE</scope>
</reference>
<keyword evidence="1" id="KW-0812">Transmembrane</keyword>
<comment type="caution">
    <text evidence="2">The sequence shown here is derived from an EMBL/GenBank/DDBJ whole genome shotgun (WGS) entry which is preliminary data.</text>
</comment>
<name>A0A1J5PJ61_9ZZZZ</name>
<protein>
    <submittedName>
        <fullName evidence="2">Uncharacterized protein</fullName>
    </submittedName>
</protein>
<evidence type="ECO:0000256" key="1">
    <source>
        <dbReference type="SAM" id="Phobius"/>
    </source>
</evidence>
<gene>
    <name evidence="2" type="ORF">GALL_467560</name>
</gene>
<proteinExistence type="predicted"/>
<organism evidence="2">
    <name type="scientific">mine drainage metagenome</name>
    <dbReference type="NCBI Taxonomy" id="410659"/>
    <lineage>
        <taxon>unclassified sequences</taxon>
        <taxon>metagenomes</taxon>
        <taxon>ecological metagenomes</taxon>
    </lineage>
</organism>
<feature type="transmembrane region" description="Helical" evidence="1">
    <location>
        <begin position="67"/>
        <end position="85"/>
    </location>
</feature>
<feature type="transmembrane region" description="Helical" evidence="1">
    <location>
        <begin position="38"/>
        <end position="61"/>
    </location>
</feature>